<keyword evidence="3" id="KW-1185">Reference proteome</keyword>
<dbReference type="EMBL" id="QBIY01013424">
    <property type="protein sequence ID" value="RXN05032.1"/>
    <property type="molecule type" value="Genomic_DNA"/>
</dbReference>
<evidence type="ECO:0000313" key="3">
    <source>
        <dbReference type="Proteomes" id="UP000290572"/>
    </source>
</evidence>
<evidence type="ECO:0000313" key="2">
    <source>
        <dbReference type="EMBL" id="RXN10528.1"/>
    </source>
</evidence>
<name>A0A498L9Y7_LABRO</name>
<dbReference type="Proteomes" id="UP000290572">
    <property type="component" value="Unassembled WGS sequence"/>
</dbReference>
<comment type="caution">
    <text evidence="1">The sequence shown here is derived from an EMBL/GenBank/DDBJ whole genome shotgun (WGS) entry which is preliminary data.</text>
</comment>
<proteinExistence type="predicted"/>
<organism evidence="1 3">
    <name type="scientific">Labeo rohita</name>
    <name type="common">Indian major carp</name>
    <name type="synonym">Cyprinus rohita</name>
    <dbReference type="NCBI Taxonomy" id="84645"/>
    <lineage>
        <taxon>Eukaryota</taxon>
        <taxon>Metazoa</taxon>
        <taxon>Chordata</taxon>
        <taxon>Craniata</taxon>
        <taxon>Vertebrata</taxon>
        <taxon>Euteleostomi</taxon>
        <taxon>Actinopterygii</taxon>
        <taxon>Neopterygii</taxon>
        <taxon>Teleostei</taxon>
        <taxon>Ostariophysi</taxon>
        <taxon>Cypriniformes</taxon>
        <taxon>Cyprinidae</taxon>
        <taxon>Labeoninae</taxon>
        <taxon>Labeonini</taxon>
        <taxon>Labeo</taxon>
    </lineage>
</organism>
<reference evidence="1 3" key="1">
    <citation type="submission" date="2018-03" db="EMBL/GenBank/DDBJ databases">
        <title>Draft genome sequence of Rohu Carp (Labeo rohita).</title>
        <authorList>
            <person name="Das P."/>
            <person name="Kushwaha B."/>
            <person name="Joshi C.G."/>
            <person name="Kumar D."/>
            <person name="Nagpure N.S."/>
            <person name="Sahoo L."/>
            <person name="Das S.P."/>
            <person name="Bit A."/>
            <person name="Patnaik S."/>
            <person name="Meher P.K."/>
            <person name="Jayasankar P."/>
            <person name="Koringa P.G."/>
            <person name="Patel N.V."/>
            <person name="Hinsu A.T."/>
            <person name="Kumar R."/>
            <person name="Pandey M."/>
            <person name="Agarwal S."/>
            <person name="Srivastava S."/>
            <person name="Singh M."/>
            <person name="Iquebal M.A."/>
            <person name="Jaiswal S."/>
            <person name="Angadi U.B."/>
            <person name="Kumar N."/>
            <person name="Raza M."/>
            <person name="Shah T.M."/>
            <person name="Rai A."/>
            <person name="Jena J.K."/>
        </authorList>
    </citation>
    <scope>NUCLEOTIDE SEQUENCE [LARGE SCALE GENOMIC DNA]</scope>
    <source>
        <strain evidence="1">DASCIFA01</strain>
        <tissue evidence="1">Testis</tissue>
    </source>
</reference>
<accession>A0A498L9Y7</accession>
<sequence>MSCLSQKGKCKKEALSVVGLLCCWLQLTAAHLAARRRLCGLETLHEAREQEFLQRDAVMLWESVGWAYSNHKSDAGIRYNPTKIRGVLMSLFLLLATSRFNSDVVRSCP</sequence>
<protein>
    <submittedName>
        <fullName evidence="1">Uncharacterized protein</fullName>
    </submittedName>
</protein>
<dbReference type="EMBL" id="QBIY01013198">
    <property type="protein sequence ID" value="RXN10528.1"/>
    <property type="molecule type" value="Genomic_DNA"/>
</dbReference>
<evidence type="ECO:0000313" key="1">
    <source>
        <dbReference type="EMBL" id="RXN05032.1"/>
    </source>
</evidence>
<dbReference type="AlphaFoldDB" id="A0A498L9Y7"/>
<gene>
    <name evidence="2" type="ORF">ROHU_030598</name>
    <name evidence="1" type="ORF">ROHU_033635</name>
</gene>